<evidence type="ECO:0000313" key="2">
    <source>
        <dbReference type="EMBL" id="RDJ21070.1"/>
    </source>
</evidence>
<sequence length="251" mass="28487">MEPLSVKSARLEFTLRAQITAEQRQRLLMEMGARLNAERNQAEVEKRRRQDAEFFASMEATLAPAHKIEQFTIKLDRYETATVQALMDNDRDTVAIRDKIDGMLLKAHALPDGRRVFKTEDGTRVFDEFGAQLKTEEIDPQAIDDAKPKWEAFDAAGIEMDRLAKERTELIDYQSKLDRSRERAKDSKLTEGELSALDKELGETMPDRVRKLTGEQKPDQQRELAADVVPDSAPPSTDPNRAAMAPATFRP</sequence>
<feature type="compositionally biased region" description="Basic and acidic residues" evidence="1">
    <location>
        <begin position="176"/>
        <end position="225"/>
    </location>
</feature>
<accession>A0A370L271</accession>
<proteinExistence type="predicted"/>
<dbReference type="Proteomes" id="UP000255207">
    <property type="component" value="Unassembled WGS sequence"/>
</dbReference>
<dbReference type="EMBL" id="QQTP01000014">
    <property type="protein sequence ID" value="RDJ21070.1"/>
    <property type="molecule type" value="Genomic_DNA"/>
</dbReference>
<dbReference type="AlphaFoldDB" id="A0A370L271"/>
<gene>
    <name evidence="2" type="ORF">DWE98_22365</name>
</gene>
<feature type="region of interest" description="Disordered" evidence="1">
    <location>
        <begin position="176"/>
        <end position="251"/>
    </location>
</feature>
<protein>
    <submittedName>
        <fullName evidence="2">Uncharacterized protein</fullName>
    </submittedName>
</protein>
<name>A0A370L271_9HYPH</name>
<keyword evidence="3" id="KW-1185">Reference proteome</keyword>
<evidence type="ECO:0000256" key="1">
    <source>
        <dbReference type="SAM" id="MobiDB-lite"/>
    </source>
</evidence>
<evidence type="ECO:0000313" key="3">
    <source>
        <dbReference type="Proteomes" id="UP000255207"/>
    </source>
</evidence>
<organism evidence="2 3">
    <name type="scientific">Bosea caraganae</name>
    <dbReference type="NCBI Taxonomy" id="2763117"/>
    <lineage>
        <taxon>Bacteria</taxon>
        <taxon>Pseudomonadati</taxon>
        <taxon>Pseudomonadota</taxon>
        <taxon>Alphaproteobacteria</taxon>
        <taxon>Hyphomicrobiales</taxon>
        <taxon>Boseaceae</taxon>
        <taxon>Bosea</taxon>
    </lineage>
</organism>
<reference evidence="3" key="1">
    <citation type="submission" date="2018-07" db="EMBL/GenBank/DDBJ databases">
        <authorList>
            <person name="Safronova V.I."/>
            <person name="Chirak E.R."/>
            <person name="Sazanova A.L."/>
        </authorList>
    </citation>
    <scope>NUCLEOTIDE SEQUENCE [LARGE SCALE GENOMIC DNA]</scope>
    <source>
        <strain evidence="3">RCAM04685</strain>
    </source>
</reference>
<comment type="caution">
    <text evidence="2">The sequence shown here is derived from an EMBL/GenBank/DDBJ whole genome shotgun (WGS) entry which is preliminary data.</text>
</comment>